<dbReference type="InterPro" id="IPR001279">
    <property type="entry name" value="Metallo-B-lactamas"/>
</dbReference>
<comment type="caution">
    <text evidence="2">The sequence shown here is derived from an EMBL/GenBank/DDBJ whole genome shotgun (WGS) entry which is preliminary data.</text>
</comment>
<proteinExistence type="predicted"/>
<dbReference type="Proteomes" id="UP000767446">
    <property type="component" value="Unassembled WGS sequence"/>
</dbReference>
<evidence type="ECO:0000259" key="1">
    <source>
        <dbReference type="SMART" id="SM00849"/>
    </source>
</evidence>
<sequence>MPSIPEATKPPRPIFQDIFAFPPNRETLGATAYFIGAKNANILVDSPAWNETNRQFLHAQGGVRWLFLTHRGSMTQQVDQMQEFFGCEVICQEQEAYLLPKVRVTSFKQEYSLNHNSWAFWTPGHSPGSSCLYYNPHGGVLFTGRHLLPNQQGKPVPLRTAKTFHWFRQLQNVTALRDRFSSSSLTYICPGANTGYLRGKGFISEAYQAIADLDLSTLQQTPMTNLTIFC</sequence>
<dbReference type="Gene3D" id="3.60.15.10">
    <property type="entry name" value="Ribonuclease Z/Hydroxyacylglutathione hydrolase-like"/>
    <property type="match status" value="1"/>
</dbReference>
<reference evidence="2" key="1">
    <citation type="submission" date="2021-02" db="EMBL/GenBank/DDBJ databases">
        <title>Metagenome analyses of Stigonema ocellatum DSM 106950, Chlorogloea purpurea SAG 13.99 and Gomphosphaeria aponina DSM 107014.</title>
        <authorList>
            <person name="Marter P."/>
            <person name="Huang S."/>
        </authorList>
    </citation>
    <scope>NUCLEOTIDE SEQUENCE</scope>
    <source>
        <strain evidence="2">JP213</strain>
    </source>
</reference>
<organism evidence="2 3">
    <name type="scientific">Gomphosphaeria aponina SAG 52.96 = DSM 107014</name>
    <dbReference type="NCBI Taxonomy" id="1521640"/>
    <lineage>
        <taxon>Bacteria</taxon>
        <taxon>Bacillati</taxon>
        <taxon>Cyanobacteriota</taxon>
        <taxon>Cyanophyceae</taxon>
        <taxon>Oscillatoriophycideae</taxon>
        <taxon>Chroococcales</taxon>
        <taxon>Gomphosphaeriaceae</taxon>
        <taxon>Gomphosphaeria</taxon>
    </lineage>
</organism>
<dbReference type="InterPro" id="IPR036866">
    <property type="entry name" value="RibonucZ/Hydroxyglut_hydro"/>
</dbReference>
<dbReference type="PANTHER" id="PTHR42773:SF3">
    <property type="entry name" value="SLR0630 PROTEIN"/>
    <property type="match status" value="1"/>
</dbReference>
<name>A0A941JV75_9CHRO</name>
<dbReference type="AlphaFoldDB" id="A0A941JV75"/>
<dbReference type="SUPFAM" id="SSF56281">
    <property type="entry name" value="Metallo-hydrolase/oxidoreductase"/>
    <property type="match status" value="1"/>
</dbReference>
<dbReference type="PANTHER" id="PTHR42773">
    <property type="entry name" value="METALLO-BETA-LACTAMASE-RELATED"/>
    <property type="match status" value="1"/>
</dbReference>
<evidence type="ECO:0000313" key="2">
    <source>
        <dbReference type="EMBL" id="MBR8828415.1"/>
    </source>
</evidence>
<dbReference type="SMART" id="SM00849">
    <property type="entry name" value="Lactamase_B"/>
    <property type="match status" value="1"/>
</dbReference>
<evidence type="ECO:0000313" key="3">
    <source>
        <dbReference type="Proteomes" id="UP000767446"/>
    </source>
</evidence>
<dbReference type="EMBL" id="JADQBC010000069">
    <property type="protein sequence ID" value="MBR8828415.1"/>
    <property type="molecule type" value="Genomic_DNA"/>
</dbReference>
<gene>
    <name evidence="2" type="ORF">DSM107014_11045</name>
</gene>
<accession>A0A941JV75</accession>
<feature type="domain" description="Metallo-beta-lactamase" evidence="1">
    <location>
        <begin position="29"/>
        <end position="192"/>
    </location>
</feature>
<protein>
    <submittedName>
        <fullName evidence="2">MBL fold metallo-hydrolase</fullName>
    </submittedName>
</protein>